<name>A0A329S2P1_9STRA</name>
<proteinExistence type="predicted"/>
<dbReference type="EMBL" id="MJFZ01000399">
    <property type="protein sequence ID" value="RAW29922.1"/>
    <property type="molecule type" value="Genomic_DNA"/>
</dbReference>
<feature type="region of interest" description="Disordered" evidence="1">
    <location>
        <begin position="114"/>
        <end position="167"/>
    </location>
</feature>
<evidence type="ECO:0000256" key="1">
    <source>
        <dbReference type="SAM" id="MobiDB-lite"/>
    </source>
</evidence>
<evidence type="ECO:0000313" key="5">
    <source>
        <dbReference type="Proteomes" id="UP000251314"/>
    </source>
</evidence>
<dbReference type="Proteomes" id="UP000735874">
    <property type="component" value="Unassembled WGS sequence"/>
</dbReference>
<dbReference type="VEuPathDB" id="FungiDB:PC110_g13706"/>
<keyword evidence="5" id="KW-1185">Reference proteome</keyword>
<dbReference type="EMBL" id="RCMG01000545">
    <property type="protein sequence ID" value="KAG2852384.1"/>
    <property type="molecule type" value="Genomic_DNA"/>
</dbReference>
<evidence type="ECO:0000313" key="2">
    <source>
        <dbReference type="EMBL" id="KAG2852384.1"/>
    </source>
</evidence>
<evidence type="ECO:0000313" key="3">
    <source>
        <dbReference type="EMBL" id="KAG2902860.1"/>
    </source>
</evidence>
<reference evidence="2" key="2">
    <citation type="submission" date="2018-10" db="EMBL/GenBank/DDBJ databases">
        <title>Effector identification in a new, highly contiguous assembly of the strawberry crown rot pathogen Phytophthora cactorum.</title>
        <authorList>
            <person name="Armitage A.D."/>
            <person name="Nellist C.F."/>
            <person name="Bates H."/>
            <person name="Vickerstaff R.J."/>
            <person name="Harrison R.J."/>
        </authorList>
    </citation>
    <scope>NUCLEOTIDE SEQUENCE</scope>
    <source>
        <strain evidence="2">15-7</strain>
        <strain evidence="3">4040</strain>
    </source>
</reference>
<comment type="caution">
    <text evidence="4">The sequence shown here is derived from an EMBL/GenBank/DDBJ whole genome shotgun (WGS) entry which is preliminary data.</text>
</comment>
<dbReference type="OrthoDB" id="127891at2759"/>
<dbReference type="Proteomes" id="UP000251314">
    <property type="component" value="Unassembled WGS sequence"/>
</dbReference>
<evidence type="ECO:0000313" key="4">
    <source>
        <dbReference type="EMBL" id="RAW29922.1"/>
    </source>
</evidence>
<dbReference type="Proteomes" id="UP000736787">
    <property type="component" value="Unassembled WGS sequence"/>
</dbReference>
<organism evidence="4 5">
    <name type="scientific">Phytophthora cactorum</name>
    <dbReference type="NCBI Taxonomy" id="29920"/>
    <lineage>
        <taxon>Eukaryota</taxon>
        <taxon>Sar</taxon>
        <taxon>Stramenopiles</taxon>
        <taxon>Oomycota</taxon>
        <taxon>Peronosporomycetes</taxon>
        <taxon>Peronosporales</taxon>
        <taxon>Peronosporaceae</taxon>
        <taxon>Phytophthora</taxon>
    </lineage>
</organism>
<reference evidence="4 5" key="1">
    <citation type="submission" date="2018-01" db="EMBL/GenBank/DDBJ databases">
        <title>Draft genome of the strawberry crown rot pathogen Phytophthora cactorum.</title>
        <authorList>
            <person name="Armitage A.D."/>
            <person name="Lysoe E."/>
            <person name="Nellist C.F."/>
            <person name="Harrison R.J."/>
            <person name="Brurberg M.B."/>
        </authorList>
    </citation>
    <scope>NUCLEOTIDE SEQUENCE [LARGE SCALE GENOMIC DNA]</scope>
    <source>
        <strain evidence="4 5">10300</strain>
    </source>
</reference>
<gene>
    <name evidence="4" type="ORF">PC110_g13706</name>
    <name evidence="2" type="ORF">PC113_g15065</name>
    <name evidence="3" type="ORF">PC117_g21387</name>
</gene>
<dbReference type="AlphaFoldDB" id="A0A329S2P1"/>
<dbReference type="EMBL" id="RCMK01001074">
    <property type="protein sequence ID" value="KAG2902860.1"/>
    <property type="molecule type" value="Genomic_DNA"/>
</dbReference>
<protein>
    <submittedName>
        <fullName evidence="4">Uncharacterized protein</fullName>
    </submittedName>
</protein>
<sequence>MNLLTTIQNNLLKQLEEEARNYFSRVSDFRCFISDARPGPDVIATLKLRCLSAERLSSGHGTCFIGVDAIQRTASSYAAIEKNMYAQIIVEYVGIYDDVAKGCVVYDPTRDSQIEPISPPLRRPPLHRETLKKPTKGKPPAVRISKPVGHEAGSGGAFRMVMEDNEE</sequence>
<accession>A0A329S2P1</accession>